<dbReference type="InterPro" id="IPR041380">
    <property type="entry name" value="Acetyltransf_17"/>
</dbReference>
<dbReference type="InterPro" id="IPR022902">
    <property type="entry name" value="NAcTrfase_Eis"/>
</dbReference>
<dbReference type="Pfam" id="PF17668">
    <property type="entry name" value="Acetyltransf_17"/>
    <property type="match status" value="1"/>
</dbReference>
<dbReference type="InterPro" id="IPR025559">
    <property type="entry name" value="Eis_dom"/>
</dbReference>
<dbReference type="PANTHER" id="PTHR37817:SF1">
    <property type="entry name" value="N-ACETYLTRANSFERASE EIS"/>
    <property type="match status" value="1"/>
</dbReference>
<dbReference type="Gene3D" id="3.30.1050.10">
    <property type="entry name" value="SCP2 sterol-binding domain"/>
    <property type="match status" value="1"/>
</dbReference>
<name>A0A5Q2RMR3_9ACTN</name>
<dbReference type="Pfam" id="PF13527">
    <property type="entry name" value="Acetyltransf_9"/>
    <property type="match status" value="1"/>
</dbReference>
<organism evidence="6 7">
    <name type="scientific">Actinomarinicola tropica</name>
    <dbReference type="NCBI Taxonomy" id="2789776"/>
    <lineage>
        <taxon>Bacteria</taxon>
        <taxon>Bacillati</taxon>
        <taxon>Actinomycetota</taxon>
        <taxon>Acidimicrobiia</taxon>
        <taxon>Acidimicrobiales</taxon>
        <taxon>Iamiaceae</taxon>
        <taxon>Actinomarinicola</taxon>
    </lineage>
</organism>
<feature type="binding site" evidence="4">
    <location>
        <begin position="102"/>
        <end position="104"/>
    </location>
    <ligand>
        <name>acetyl-CoA</name>
        <dbReference type="ChEBI" id="CHEBI:57288"/>
    </ligand>
</feature>
<evidence type="ECO:0000259" key="5">
    <source>
        <dbReference type="PROSITE" id="PS51186"/>
    </source>
</evidence>
<evidence type="ECO:0000313" key="7">
    <source>
        <dbReference type="Proteomes" id="UP000334019"/>
    </source>
</evidence>
<dbReference type="InterPro" id="IPR051554">
    <property type="entry name" value="Acetyltransferase_Eis"/>
</dbReference>
<evidence type="ECO:0000256" key="2">
    <source>
        <dbReference type="ARBA" id="ARBA00022679"/>
    </source>
</evidence>
<keyword evidence="3 4" id="KW-0012">Acyltransferase</keyword>
<dbReference type="GO" id="GO:0030649">
    <property type="term" value="P:aminoglycoside antibiotic catabolic process"/>
    <property type="evidence" value="ECO:0007669"/>
    <property type="project" value="TreeGrafter"/>
</dbReference>
<gene>
    <name evidence="6" type="ORF">GH723_08805</name>
</gene>
<protein>
    <submittedName>
        <fullName evidence="6">GNAT family N-acetyltransferase</fullName>
    </submittedName>
</protein>
<keyword evidence="2 4" id="KW-0808">Transferase</keyword>
<keyword evidence="7" id="KW-1185">Reference proteome</keyword>
<comment type="caution">
    <text evidence="4">Lacks conserved residue(s) required for the propagation of feature annotation.</text>
</comment>
<dbReference type="GO" id="GO:0034069">
    <property type="term" value="F:aminoglycoside N-acetyltransferase activity"/>
    <property type="evidence" value="ECO:0007669"/>
    <property type="project" value="TreeGrafter"/>
</dbReference>
<sequence length="431" mass="46811">MPSRLPAPKPVSGRLPVWSNGPVIDVRTITDEEIPAYVAAMRTGFAGHADEEAIEVARPSIDPDRTLAAFDGRQVVGTARAFASDMTIPGDRTIPVAGVTNVTVLPTHRRRGLLTEMMRQQLDDVVARGEPLAVLIAAEAPIYGRFGYGAAVWRATLRVDSRAAAFAHPVPARTLEMVDLPTMRTVAPSVFEASRAGRPGALARSEGMWDRRCGVRAAAEELAELRKRFHVLARDDAGTIDGYMSYDHRGEWDGMRPNGTLVVRELCAASPDAAAALWHHALTMDWCVRVEADDRPVDDGLPWLLRDQRQVVTTDVTDFVWVRVLDVPAALSARGYGSTDRLVIEVDDRFRPDLGGRVVLDASPVGATCEPTTEAPDLTLDAAHLGAIYLGGTPLSRIAAAGRVREHTPGAVARADRLFLHSPAPWCSTWF</sequence>
<accession>A0A5Q2RMR3</accession>
<dbReference type="PANTHER" id="PTHR37817">
    <property type="entry name" value="N-ACETYLTRANSFERASE EIS"/>
    <property type="match status" value="1"/>
</dbReference>
<dbReference type="Gene3D" id="3.40.630.30">
    <property type="match status" value="2"/>
</dbReference>
<feature type="domain" description="N-acetyltransferase" evidence="5">
    <location>
        <begin position="24"/>
        <end position="171"/>
    </location>
</feature>
<evidence type="ECO:0000256" key="1">
    <source>
        <dbReference type="ARBA" id="ARBA00009213"/>
    </source>
</evidence>
<proteinExistence type="inferred from homology"/>
<dbReference type="SUPFAM" id="SSF55729">
    <property type="entry name" value="Acyl-CoA N-acyltransferases (Nat)"/>
    <property type="match status" value="1"/>
</dbReference>
<comment type="subunit">
    <text evidence="4">Homohexamer; trimer of dimers.</text>
</comment>
<reference evidence="6 7" key="1">
    <citation type="submission" date="2019-11" db="EMBL/GenBank/DDBJ databases">
        <authorList>
            <person name="He Y."/>
        </authorList>
    </citation>
    <scope>NUCLEOTIDE SEQUENCE [LARGE SCALE GENOMIC DNA]</scope>
    <source>
        <strain evidence="6 7">SCSIO 58843</strain>
    </source>
</reference>
<evidence type="ECO:0000313" key="6">
    <source>
        <dbReference type="EMBL" id="QGG95190.1"/>
    </source>
</evidence>
<dbReference type="Proteomes" id="UP000334019">
    <property type="component" value="Chromosome"/>
</dbReference>
<dbReference type="InterPro" id="IPR036527">
    <property type="entry name" value="SCP2_sterol-bd_dom_sf"/>
</dbReference>
<dbReference type="SUPFAM" id="SSF55718">
    <property type="entry name" value="SCP-like"/>
    <property type="match status" value="1"/>
</dbReference>
<dbReference type="AlphaFoldDB" id="A0A5Q2RMR3"/>
<dbReference type="PROSITE" id="PS51186">
    <property type="entry name" value="GNAT"/>
    <property type="match status" value="1"/>
</dbReference>
<dbReference type="InterPro" id="IPR000182">
    <property type="entry name" value="GNAT_dom"/>
</dbReference>
<feature type="active site" description="Proton donor" evidence="4">
    <location>
        <position position="143"/>
    </location>
</feature>
<dbReference type="CDD" id="cd04301">
    <property type="entry name" value="NAT_SF"/>
    <property type="match status" value="1"/>
</dbReference>
<dbReference type="EMBL" id="CP045851">
    <property type="protein sequence ID" value="QGG95190.1"/>
    <property type="molecule type" value="Genomic_DNA"/>
</dbReference>
<dbReference type="NCBIfam" id="NF002367">
    <property type="entry name" value="PRK01346.1-4"/>
    <property type="match status" value="1"/>
</dbReference>
<evidence type="ECO:0000256" key="3">
    <source>
        <dbReference type="ARBA" id="ARBA00023315"/>
    </source>
</evidence>
<evidence type="ECO:0000256" key="4">
    <source>
        <dbReference type="HAMAP-Rule" id="MF_01812"/>
    </source>
</evidence>
<dbReference type="InterPro" id="IPR016181">
    <property type="entry name" value="Acyl_CoA_acyltransferase"/>
</dbReference>
<feature type="active site" description="Proton acceptor; via carboxylate" evidence="4">
    <location>
        <position position="431"/>
    </location>
</feature>
<dbReference type="Pfam" id="PF13530">
    <property type="entry name" value="SCP2_2"/>
    <property type="match status" value="1"/>
</dbReference>
<feature type="binding site" evidence="4">
    <location>
        <begin position="110"/>
        <end position="115"/>
    </location>
    <ligand>
        <name>acetyl-CoA</name>
        <dbReference type="ChEBI" id="CHEBI:57288"/>
    </ligand>
</feature>
<dbReference type="KEGG" id="atq:GH723_08805"/>
<comment type="similarity">
    <text evidence="1 4">Belongs to the acetyltransferase Eis family.</text>
</comment>
<dbReference type="HAMAP" id="MF_01812">
    <property type="entry name" value="Eis"/>
    <property type="match status" value="1"/>
</dbReference>